<dbReference type="STRING" id="28445.BHQ20_17900"/>
<dbReference type="EMBL" id="MVHT01000064">
    <property type="protein sequence ID" value="ORA98529.1"/>
    <property type="molecule type" value="Genomic_DNA"/>
</dbReference>
<feature type="domain" description="PE" evidence="2">
    <location>
        <begin position="4"/>
        <end position="94"/>
    </location>
</feature>
<comment type="caution">
    <text evidence="3">The sequence shown here is derived from an EMBL/GenBank/DDBJ whole genome shotgun (WGS) entry which is preliminary data.</text>
</comment>
<keyword evidence="4" id="KW-1185">Reference proteome</keyword>
<sequence>MSYVIAVPQFVQAATTDLAAIGSAVDAARLKAATHTGALLPAAADEVSAGIAQLFAQHAAEYQQAAGHAAAFHEKFVQQLTATANAYASAEAANASLLAPKIPEAAPAAGTGIPWYDALNMAINNFIDTVVNQIFLFLFWPFWIPIALSYLPFYIVLSAFFPNAFPLGDFWKILFLPFLEGWTFTVT</sequence>
<keyword evidence="1" id="KW-0812">Transmembrane</keyword>
<organism evidence="3 4">
    <name type="scientific">Mycobacterium intermedium</name>
    <dbReference type="NCBI Taxonomy" id="28445"/>
    <lineage>
        <taxon>Bacteria</taxon>
        <taxon>Bacillati</taxon>
        <taxon>Actinomycetota</taxon>
        <taxon>Actinomycetes</taxon>
        <taxon>Mycobacteriales</taxon>
        <taxon>Mycobacteriaceae</taxon>
        <taxon>Mycobacterium</taxon>
        <taxon>Mycobacterium simiae complex</taxon>
    </lineage>
</organism>
<accession>A0A1E3SB48</accession>
<evidence type="ECO:0000313" key="4">
    <source>
        <dbReference type="Proteomes" id="UP000192739"/>
    </source>
</evidence>
<dbReference type="OrthoDB" id="4752421at2"/>
<dbReference type="Proteomes" id="UP000192739">
    <property type="component" value="Unassembled WGS sequence"/>
</dbReference>
<keyword evidence="1" id="KW-1133">Transmembrane helix</keyword>
<protein>
    <recommendedName>
        <fullName evidence="2">PE domain-containing protein</fullName>
    </recommendedName>
</protein>
<dbReference type="Pfam" id="PF00934">
    <property type="entry name" value="PE"/>
    <property type="match status" value="1"/>
</dbReference>
<dbReference type="AlphaFoldDB" id="A0A1E3SB48"/>
<proteinExistence type="predicted"/>
<evidence type="ECO:0000256" key="1">
    <source>
        <dbReference type="SAM" id="Phobius"/>
    </source>
</evidence>
<evidence type="ECO:0000259" key="2">
    <source>
        <dbReference type="Pfam" id="PF00934"/>
    </source>
</evidence>
<gene>
    <name evidence="3" type="ORF">BST27_20660</name>
</gene>
<evidence type="ECO:0000313" key="3">
    <source>
        <dbReference type="EMBL" id="ORA98529.1"/>
    </source>
</evidence>
<dbReference type="Gene3D" id="1.10.287.850">
    <property type="entry name" value="HP0062-like domain"/>
    <property type="match status" value="1"/>
</dbReference>
<reference evidence="3 4" key="1">
    <citation type="submission" date="2017-02" db="EMBL/GenBank/DDBJ databases">
        <title>The new phylogeny of genus Mycobacterium.</title>
        <authorList>
            <person name="Tortoli E."/>
            <person name="Trovato A."/>
            <person name="Cirillo D.M."/>
        </authorList>
    </citation>
    <scope>NUCLEOTIDE SEQUENCE [LARGE SCALE GENOMIC DNA]</scope>
    <source>
        <strain evidence="3 4">DSM 44049</strain>
    </source>
</reference>
<keyword evidence="1" id="KW-0472">Membrane</keyword>
<dbReference type="InterPro" id="IPR000084">
    <property type="entry name" value="PE-PGRS_N"/>
</dbReference>
<name>A0A1E3SB48_MYCIE</name>
<feature type="transmembrane region" description="Helical" evidence="1">
    <location>
        <begin position="134"/>
        <end position="161"/>
    </location>
</feature>
<dbReference type="RefSeq" id="WP_069420427.1">
    <property type="nucleotide sequence ID" value="NZ_CBCRZH010000020.1"/>
</dbReference>
<dbReference type="SUPFAM" id="SSF140459">
    <property type="entry name" value="PE/PPE dimer-like"/>
    <property type="match status" value="1"/>
</dbReference>
<dbReference type="InterPro" id="IPR038332">
    <property type="entry name" value="PPE_sf"/>
</dbReference>